<evidence type="ECO:0000256" key="1">
    <source>
        <dbReference type="SAM" id="SignalP"/>
    </source>
</evidence>
<proteinExistence type="predicted"/>
<feature type="chain" id="PRO_5013675704" description="Secreted in xylem 6" evidence="1">
    <location>
        <begin position="19"/>
        <end position="130"/>
    </location>
</feature>
<dbReference type="VEuPathDB" id="FungiDB:FOIG_04712"/>
<dbReference type="OrthoDB" id="5576763at2759"/>
<sequence>MKLTATILALNLPSLGLASVYNYWAFSKAPSARLSEITFPISIKGAPRISKMLNKQVGFFKSYNCNNSITNHDYSKQPFSQVFFGNPTSKTKGASGGKITLIYEAGECVKKLNLKATQTGKGYQIQAGFK</sequence>
<dbReference type="AlphaFoldDB" id="A0A2H3TGK7"/>
<dbReference type="VEuPathDB" id="FungiDB:FOC4_g10002092"/>
<organism evidence="2 3">
    <name type="scientific">Fusarium oxysporum</name>
    <name type="common">Fusarium vascular wilt</name>
    <dbReference type="NCBI Taxonomy" id="5507"/>
    <lineage>
        <taxon>Eukaryota</taxon>
        <taxon>Fungi</taxon>
        <taxon>Dikarya</taxon>
        <taxon>Ascomycota</taxon>
        <taxon>Pezizomycotina</taxon>
        <taxon>Sordariomycetes</taxon>
        <taxon>Hypocreomycetidae</taxon>
        <taxon>Hypocreales</taxon>
        <taxon>Nectriaceae</taxon>
        <taxon>Fusarium</taxon>
        <taxon>Fusarium oxysporum species complex</taxon>
    </lineage>
</organism>
<keyword evidence="1" id="KW-0732">Signal</keyword>
<evidence type="ECO:0000313" key="2">
    <source>
        <dbReference type="EMBL" id="SCO87818.1"/>
    </source>
</evidence>
<name>A0A2H3TGK7_FUSOX</name>
<feature type="signal peptide" evidence="1">
    <location>
        <begin position="1"/>
        <end position="18"/>
    </location>
</feature>
<gene>
    <name evidence="2" type="ORF">FRV6_11945</name>
</gene>
<evidence type="ECO:0008006" key="4">
    <source>
        <dbReference type="Google" id="ProtNLM"/>
    </source>
</evidence>
<protein>
    <recommendedName>
        <fullName evidence="4">Secreted in xylem 6</fullName>
    </recommendedName>
</protein>
<reference evidence="3" key="1">
    <citation type="submission" date="2016-09" db="EMBL/GenBank/DDBJ databases">
        <authorList>
            <person name="Guldener U."/>
        </authorList>
    </citation>
    <scope>NUCLEOTIDE SEQUENCE [LARGE SCALE GENOMIC DNA]</scope>
    <source>
        <strain evidence="3">V64-1</strain>
    </source>
</reference>
<accession>A0A2H3TGK7</accession>
<dbReference type="EMBL" id="FMJY01000007">
    <property type="protein sequence ID" value="SCO87818.1"/>
    <property type="molecule type" value="Genomic_DNA"/>
</dbReference>
<dbReference type="Proteomes" id="UP000219369">
    <property type="component" value="Unassembled WGS sequence"/>
</dbReference>
<evidence type="ECO:0000313" key="3">
    <source>
        <dbReference type="Proteomes" id="UP000219369"/>
    </source>
</evidence>